<dbReference type="OrthoDB" id="1437770at2"/>
<dbReference type="AlphaFoldDB" id="A0A163B4Y2"/>
<evidence type="ECO:0000313" key="1">
    <source>
        <dbReference type="EMBL" id="KZS41057.1"/>
    </source>
</evidence>
<comment type="caution">
    <text evidence="1">The sequence shown here is derived from an EMBL/GenBank/DDBJ whole genome shotgun (WGS) entry which is preliminary data.</text>
</comment>
<dbReference type="EMBL" id="LQRT01000007">
    <property type="protein sequence ID" value="KZS41057.1"/>
    <property type="molecule type" value="Genomic_DNA"/>
</dbReference>
<dbReference type="RefSeq" id="WP_066312757.1">
    <property type="nucleotide sequence ID" value="NZ_LQRT01000007.1"/>
</dbReference>
<evidence type="ECO:0000313" key="2">
    <source>
        <dbReference type="Proteomes" id="UP000076715"/>
    </source>
</evidence>
<protein>
    <submittedName>
        <fullName evidence="1">Uncharacterized protein</fullName>
    </submittedName>
</protein>
<gene>
    <name evidence="1" type="ORF">AWE51_23145</name>
</gene>
<name>A0A163B4Y2_9FLAO</name>
<accession>A0A163B4Y2</accession>
<keyword evidence="2" id="KW-1185">Reference proteome</keyword>
<dbReference type="STRING" id="1642818.AWE51_23145"/>
<reference evidence="1 2" key="1">
    <citation type="submission" date="2016-01" db="EMBL/GenBank/DDBJ databases">
        <title>The draft genome sequence of Aquimarina sp. RZW4-3-2.</title>
        <authorList>
            <person name="Wang Y."/>
        </authorList>
    </citation>
    <scope>NUCLEOTIDE SEQUENCE [LARGE SCALE GENOMIC DNA]</scope>
    <source>
        <strain evidence="1 2">RZW4-3-2</strain>
    </source>
</reference>
<dbReference type="Proteomes" id="UP000076715">
    <property type="component" value="Unassembled WGS sequence"/>
</dbReference>
<organism evidence="1 2">
    <name type="scientific">Aquimarina aggregata</name>
    <dbReference type="NCBI Taxonomy" id="1642818"/>
    <lineage>
        <taxon>Bacteria</taxon>
        <taxon>Pseudomonadati</taxon>
        <taxon>Bacteroidota</taxon>
        <taxon>Flavobacteriia</taxon>
        <taxon>Flavobacteriales</taxon>
        <taxon>Flavobacteriaceae</taxon>
        <taxon>Aquimarina</taxon>
    </lineage>
</organism>
<proteinExistence type="predicted"/>
<sequence>MIAVENDYEIDLTELDSVRENLNGFWIPENDRNGQEILWLNFESNKDLTDWETIPYTDEIKQTEILPYKSCPTIVTLIKVNKEVQMQFVSLDGQDTTKIDQLTKTKFKIGGTTYLRHKGYEFLK</sequence>